<dbReference type="Proteomes" id="UP001139516">
    <property type="component" value="Unassembled WGS sequence"/>
</dbReference>
<organism evidence="2 3">
    <name type="scientific">Roseomonas acroporae</name>
    <dbReference type="NCBI Taxonomy" id="2937791"/>
    <lineage>
        <taxon>Bacteria</taxon>
        <taxon>Pseudomonadati</taxon>
        <taxon>Pseudomonadota</taxon>
        <taxon>Alphaproteobacteria</taxon>
        <taxon>Acetobacterales</taxon>
        <taxon>Roseomonadaceae</taxon>
        <taxon>Roseomonas</taxon>
    </lineage>
</organism>
<keyword evidence="3" id="KW-1185">Reference proteome</keyword>
<dbReference type="RefSeq" id="WP_248666868.1">
    <property type="nucleotide sequence ID" value="NZ_JALPRX010000038.1"/>
</dbReference>
<accession>A0A9X1Y759</accession>
<name>A0A9X1Y759_9PROT</name>
<reference evidence="2" key="1">
    <citation type="submission" date="2022-04" db="EMBL/GenBank/DDBJ databases">
        <title>Roseomonas acroporae sp. nov., isolated from coral Acropora digitifera.</title>
        <authorList>
            <person name="Sun H."/>
        </authorList>
    </citation>
    <scope>NUCLEOTIDE SEQUENCE</scope>
    <source>
        <strain evidence="2">NAR14</strain>
    </source>
</reference>
<proteinExistence type="predicted"/>
<comment type="caution">
    <text evidence="2">The sequence shown here is derived from an EMBL/GenBank/DDBJ whole genome shotgun (WGS) entry which is preliminary data.</text>
</comment>
<gene>
    <name evidence="2" type="ORF">M0638_10165</name>
</gene>
<feature type="region of interest" description="Disordered" evidence="1">
    <location>
        <begin position="1"/>
        <end position="31"/>
    </location>
</feature>
<feature type="compositionally biased region" description="Basic and acidic residues" evidence="1">
    <location>
        <begin position="13"/>
        <end position="25"/>
    </location>
</feature>
<evidence type="ECO:0000313" key="2">
    <source>
        <dbReference type="EMBL" id="MCK8784746.1"/>
    </source>
</evidence>
<evidence type="ECO:0000313" key="3">
    <source>
        <dbReference type="Proteomes" id="UP001139516"/>
    </source>
</evidence>
<evidence type="ECO:0000256" key="1">
    <source>
        <dbReference type="SAM" id="MobiDB-lite"/>
    </source>
</evidence>
<dbReference type="AlphaFoldDB" id="A0A9X1Y759"/>
<protein>
    <submittedName>
        <fullName evidence="2">Uncharacterized protein</fullName>
    </submittedName>
</protein>
<sequence length="189" mass="20175">MRHAENASSPPPRRNDPARPGDPARGRRGGRRPILLAGCRRLDLPVGCRRLDLPVGCRRLDLLAGCRRLGLASLLLLALAGCDGAALIGYGAVEVASVAITGHAVGDLVVSGISGRDCSVVRLDRGESYCRPPEPPPAPPPFCTRSLGSVDCWRVPPYATPAYRGVADGPATLNAEQERQRTRRWPGLF</sequence>
<dbReference type="EMBL" id="JALPRX010000038">
    <property type="protein sequence ID" value="MCK8784746.1"/>
    <property type="molecule type" value="Genomic_DNA"/>
</dbReference>